<keyword evidence="4" id="KW-1185">Reference proteome</keyword>
<accession>A0A437PE71</accession>
<organism evidence="3 4">
    <name type="scientific">Methylobacterium oryzihabitans</name>
    <dbReference type="NCBI Taxonomy" id="2499852"/>
    <lineage>
        <taxon>Bacteria</taxon>
        <taxon>Pseudomonadati</taxon>
        <taxon>Pseudomonadota</taxon>
        <taxon>Alphaproteobacteria</taxon>
        <taxon>Hyphomicrobiales</taxon>
        <taxon>Methylobacteriaceae</taxon>
        <taxon>Methylobacterium</taxon>
    </lineage>
</organism>
<protein>
    <submittedName>
        <fullName evidence="3">Glycosyltransferase family 61 protein</fullName>
    </submittedName>
</protein>
<evidence type="ECO:0000313" key="3">
    <source>
        <dbReference type="EMBL" id="RVU20578.1"/>
    </source>
</evidence>
<dbReference type="AlphaFoldDB" id="A0A437PE71"/>
<proteinExistence type="predicted"/>
<dbReference type="InterPro" id="IPR049625">
    <property type="entry name" value="Glyco_transf_61_cat"/>
</dbReference>
<evidence type="ECO:0000256" key="1">
    <source>
        <dbReference type="SAM" id="MobiDB-lite"/>
    </source>
</evidence>
<reference evidence="3 4" key="1">
    <citation type="submission" date="2019-01" db="EMBL/GenBank/DDBJ databases">
        <authorList>
            <person name="Chen W.-M."/>
        </authorList>
    </citation>
    <scope>NUCLEOTIDE SEQUENCE [LARGE SCALE GENOMIC DNA]</scope>
    <source>
        <strain evidence="3 4">TER-1</strain>
    </source>
</reference>
<feature type="region of interest" description="Disordered" evidence="1">
    <location>
        <begin position="53"/>
        <end position="73"/>
    </location>
</feature>
<evidence type="ECO:0000313" key="4">
    <source>
        <dbReference type="Proteomes" id="UP000286997"/>
    </source>
</evidence>
<sequence length="362" mass="40187">MSLRPCTVASRIRIRRGLPAVRTLEGALYLPHSAARGRPSGLFDGDRRCVPESVDRRGRRGEPAWQRTDWPDDLPPEVPVAPEDAYLFLGGAHMHYGHFVINTVPRFWPLLDRDAKRPPILCYAPATEALWQPFRFAIDILARLGLAPRDVAAFDEPRILRRVVVPAPALQEEAFAHPVYRDLCLAIGAGCYAPDEVDRDERPAYLAKTRLAGGVRRIDNEDEVVAVLERGGVEIVHPEAMSFSEQVRLFATRRVVLGSVGSALHTAIFAPPGRRVIGLSHAPRINPTFRLVDVLAGNRVAYLHQPGTEDVGGSGFSVRHRLPDPRGAAEDLLRWAEAMRADDRPAGLVERAFAALARLRRY</sequence>
<feature type="domain" description="Glycosyltransferase 61 catalytic" evidence="2">
    <location>
        <begin position="96"/>
        <end position="277"/>
    </location>
</feature>
<dbReference type="Proteomes" id="UP000286997">
    <property type="component" value="Unassembled WGS sequence"/>
</dbReference>
<dbReference type="EMBL" id="SACP01000003">
    <property type="protein sequence ID" value="RVU20578.1"/>
    <property type="molecule type" value="Genomic_DNA"/>
</dbReference>
<dbReference type="RefSeq" id="WP_127727553.1">
    <property type="nucleotide sequence ID" value="NZ_SACP01000003.1"/>
</dbReference>
<keyword evidence="3" id="KW-0808">Transferase</keyword>
<gene>
    <name evidence="3" type="ORF">EOE48_04295</name>
</gene>
<dbReference type="GO" id="GO:0016757">
    <property type="term" value="F:glycosyltransferase activity"/>
    <property type="evidence" value="ECO:0007669"/>
    <property type="project" value="InterPro"/>
</dbReference>
<name>A0A437PE71_9HYPH</name>
<dbReference type="Pfam" id="PF04577">
    <property type="entry name" value="Glyco_transf_61"/>
    <property type="match status" value="1"/>
</dbReference>
<comment type="caution">
    <text evidence="3">The sequence shown here is derived from an EMBL/GenBank/DDBJ whole genome shotgun (WGS) entry which is preliminary data.</text>
</comment>
<dbReference type="OrthoDB" id="7843421at2"/>
<feature type="compositionally biased region" description="Basic and acidic residues" evidence="1">
    <location>
        <begin position="53"/>
        <end position="62"/>
    </location>
</feature>
<evidence type="ECO:0000259" key="2">
    <source>
        <dbReference type="Pfam" id="PF04577"/>
    </source>
</evidence>